<evidence type="ECO:0000313" key="2">
    <source>
        <dbReference type="Proteomes" id="UP000824782"/>
    </source>
</evidence>
<evidence type="ECO:0000313" key="1">
    <source>
        <dbReference type="EMBL" id="KAG8553486.1"/>
    </source>
</evidence>
<dbReference type="EMBL" id="WNYA01000010">
    <property type="protein sequence ID" value="KAG8553486.1"/>
    <property type="molecule type" value="Genomic_DNA"/>
</dbReference>
<sequence length="89" mass="10440">MPKIIKQVRLLLVFAHTNDRQTANKGSRSPLNAHDHVYESSKLELYEKKYDYKVLVLKSPLQNLIKSYKKAYIAAEHCHQVSCMLRYAY</sequence>
<keyword evidence="2" id="KW-1185">Reference proteome</keyword>
<organism evidence="1 2">
    <name type="scientific">Engystomops pustulosus</name>
    <name type="common">Tungara frog</name>
    <name type="synonym">Physalaemus pustulosus</name>
    <dbReference type="NCBI Taxonomy" id="76066"/>
    <lineage>
        <taxon>Eukaryota</taxon>
        <taxon>Metazoa</taxon>
        <taxon>Chordata</taxon>
        <taxon>Craniata</taxon>
        <taxon>Vertebrata</taxon>
        <taxon>Euteleostomi</taxon>
        <taxon>Amphibia</taxon>
        <taxon>Batrachia</taxon>
        <taxon>Anura</taxon>
        <taxon>Neobatrachia</taxon>
        <taxon>Hyloidea</taxon>
        <taxon>Leptodactylidae</taxon>
        <taxon>Leiuperinae</taxon>
        <taxon>Engystomops</taxon>
    </lineage>
</organism>
<dbReference type="AlphaFoldDB" id="A0AAV6ZVZ5"/>
<protein>
    <submittedName>
        <fullName evidence="1">Uncharacterized protein</fullName>
    </submittedName>
</protein>
<comment type="caution">
    <text evidence="1">The sequence shown here is derived from an EMBL/GenBank/DDBJ whole genome shotgun (WGS) entry which is preliminary data.</text>
</comment>
<dbReference type="Proteomes" id="UP000824782">
    <property type="component" value="Unassembled WGS sequence"/>
</dbReference>
<gene>
    <name evidence="1" type="ORF">GDO81_003430</name>
</gene>
<accession>A0AAV6ZVZ5</accession>
<reference evidence="1" key="1">
    <citation type="thesis" date="2020" institute="ProQuest LLC" country="789 East Eisenhower Parkway, Ann Arbor, MI, USA">
        <title>Comparative Genomics and Chromosome Evolution.</title>
        <authorList>
            <person name="Mudd A.B."/>
        </authorList>
    </citation>
    <scope>NUCLEOTIDE SEQUENCE</scope>
    <source>
        <strain evidence="1">237g6f4</strain>
        <tissue evidence="1">Blood</tissue>
    </source>
</reference>
<proteinExistence type="predicted"/>
<name>A0AAV6ZVZ5_ENGPU</name>